<reference evidence="2 3" key="1">
    <citation type="journal article" date="2023" name="G3 (Bethesda)">
        <title>A chromosome-level genome assembly of Zasmidium syzygii isolated from banana leaves.</title>
        <authorList>
            <person name="van Westerhoven A.C."/>
            <person name="Mehrabi R."/>
            <person name="Talebi R."/>
            <person name="Steentjes M.B.F."/>
            <person name="Corcolon B."/>
            <person name="Chong P.A."/>
            <person name="Kema G.H.J."/>
            <person name="Seidl M.F."/>
        </authorList>
    </citation>
    <scope>NUCLEOTIDE SEQUENCE [LARGE SCALE GENOMIC DNA]</scope>
    <source>
        <strain evidence="2 3">P124</strain>
    </source>
</reference>
<feature type="transmembrane region" description="Helical" evidence="1">
    <location>
        <begin position="169"/>
        <end position="192"/>
    </location>
</feature>
<keyword evidence="1" id="KW-0472">Membrane</keyword>
<sequence length="252" mass="28184">MEISSLLWTNLHACSNGGQRTPEMQRSNQRHPAYIQAKRALHNHIRPPQNLKDLFKATTSALKPRNTTEHNNTYDSNMSASPLTKLVFLYPPLWLDPNATHAAMINPLLPLASTSSIHWLTDFLLAILLCYLIYLPIRLLQGHLTEFTTDLLDIGPDGRSMSRDPRFDFVATSKAITISYVGAISWIVVLGVGTGAMGQYASALFVAGSMLQCGVYLVIAAQMPLSTWVMMRKLERMRKEERVALREASKTD</sequence>
<organism evidence="2 3">
    <name type="scientific">Zasmidium cellare</name>
    <name type="common">Wine cellar mold</name>
    <name type="synonym">Racodium cellare</name>
    <dbReference type="NCBI Taxonomy" id="395010"/>
    <lineage>
        <taxon>Eukaryota</taxon>
        <taxon>Fungi</taxon>
        <taxon>Dikarya</taxon>
        <taxon>Ascomycota</taxon>
        <taxon>Pezizomycotina</taxon>
        <taxon>Dothideomycetes</taxon>
        <taxon>Dothideomycetidae</taxon>
        <taxon>Mycosphaerellales</taxon>
        <taxon>Mycosphaerellaceae</taxon>
        <taxon>Zasmidium</taxon>
    </lineage>
</organism>
<keyword evidence="1" id="KW-1133">Transmembrane helix</keyword>
<feature type="transmembrane region" description="Helical" evidence="1">
    <location>
        <begin position="117"/>
        <end position="137"/>
    </location>
</feature>
<protein>
    <submittedName>
        <fullName evidence="2">Uncharacterized protein</fullName>
    </submittedName>
</protein>
<dbReference type="Proteomes" id="UP001305779">
    <property type="component" value="Unassembled WGS sequence"/>
</dbReference>
<proteinExistence type="predicted"/>
<evidence type="ECO:0000256" key="1">
    <source>
        <dbReference type="SAM" id="Phobius"/>
    </source>
</evidence>
<keyword evidence="1" id="KW-0812">Transmembrane</keyword>
<keyword evidence="3" id="KW-1185">Reference proteome</keyword>
<gene>
    <name evidence="2" type="ORF">PRZ48_005334</name>
</gene>
<accession>A0ABR0ETM5</accession>
<evidence type="ECO:0000313" key="3">
    <source>
        <dbReference type="Proteomes" id="UP001305779"/>
    </source>
</evidence>
<name>A0ABR0ETM5_ZASCE</name>
<evidence type="ECO:0000313" key="2">
    <source>
        <dbReference type="EMBL" id="KAK4504418.1"/>
    </source>
</evidence>
<feature type="transmembrane region" description="Helical" evidence="1">
    <location>
        <begin position="204"/>
        <end position="229"/>
    </location>
</feature>
<dbReference type="EMBL" id="JAXOVC010000003">
    <property type="protein sequence ID" value="KAK4504418.1"/>
    <property type="molecule type" value="Genomic_DNA"/>
</dbReference>
<comment type="caution">
    <text evidence="2">The sequence shown here is derived from an EMBL/GenBank/DDBJ whole genome shotgun (WGS) entry which is preliminary data.</text>
</comment>